<proteinExistence type="predicted"/>
<dbReference type="EMBL" id="JAUKUA010000005">
    <property type="protein sequence ID" value="KAK0711333.1"/>
    <property type="molecule type" value="Genomic_DNA"/>
</dbReference>
<evidence type="ECO:0000313" key="2">
    <source>
        <dbReference type="EMBL" id="KAK0711333.1"/>
    </source>
</evidence>
<sequence length="178" mass="19732">VHHRGWINISSTTLPSQQGHSGRGSKEGDSTGGPRPERAAKGAWPTLVIEAGVSQTLAQLRIGMRRWFSMSNHEVKIVLLAKFDGTTILLEKWEEEIPVRPVATTTQHSLQHQEPVLRQAITITRDTTTDPISYHVTSGALVLSFRLLFLRDPGPGEGDLAFSVQELEEYAEDVWAQV</sequence>
<keyword evidence="3" id="KW-1185">Reference proteome</keyword>
<feature type="compositionally biased region" description="Basic and acidic residues" evidence="1">
    <location>
        <begin position="24"/>
        <end position="40"/>
    </location>
</feature>
<evidence type="ECO:0000256" key="1">
    <source>
        <dbReference type="SAM" id="MobiDB-lite"/>
    </source>
</evidence>
<dbReference type="Proteomes" id="UP001172102">
    <property type="component" value="Unassembled WGS sequence"/>
</dbReference>
<comment type="caution">
    <text evidence="2">The sequence shown here is derived from an EMBL/GenBank/DDBJ whole genome shotgun (WGS) entry which is preliminary data.</text>
</comment>
<accession>A0AA40DTH6</accession>
<name>A0AA40DTH6_9PEZI</name>
<organism evidence="2 3">
    <name type="scientific">Lasiosphaeris hirsuta</name>
    <dbReference type="NCBI Taxonomy" id="260670"/>
    <lineage>
        <taxon>Eukaryota</taxon>
        <taxon>Fungi</taxon>
        <taxon>Dikarya</taxon>
        <taxon>Ascomycota</taxon>
        <taxon>Pezizomycotina</taxon>
        <taxon>Sordariomycetes</taxon>
        <taxon>Sordariomycetidae</taxon>
        <taxon>Sordariales</taxon>
        <taxon>Lasiosphaeriaceae</taxon>
        <taxon>Lasiosphaeris</taxon>
    </lineage>
</organism>
<feature type="region of interest" description="Disordered" evidence="1">
    <location>
        <begin position="1"/>
        <end position="42"/>
    </location>
</feature>
<feature type="compositionally biased region" description="Polar residues" evidence="1">
    <location>
        <begin position="8"/>
        <end position="20"/>
    </location>
</feature>
<evidence type="ECO:0000313" key="3">
    <source>
        <dbReference type="Proteomes" id="UP001172102"/>
    </source>
</evidence>
<dbReference type="AlphaFoldDB" id="A0AA40DTH6"/>
<gene>
    <name evidence="2" type="ORF">B0H67DRAFT_585030</name>
</gene>
<protein>
    <submittedName>
        <fullName evidence="2">Uncharacterized protein</fullName>
    </submittedName>
</protein>
<reference evidence="2" key="1">
    <citation type="submission" date="2023-06" db="EMBL/GenBank/DDBJ databases">
        <title>Genome-scale phylogeny and comparative genomics of the fungal order Sordariales.</title>
        <authorList>
            <consortium name="Lawrence Berkeley National Laboratory"/>
            <person name="Hensen N."/>
            <person name="Bonometti L."/>
            <person name="Westerberg I."/>
            <person name="Brannstrom I.O."/>
            <person name="Guillou S."/>
            <person name="Cros-Aarteil S."/>
            <person name="Calhoun S."/>
            <person name="Haridas S."/>
            <person name="Kuo A."/>
            <person name="Mondo S."/>
            <person name="Pangilinan J."/>
            <person name="Riley R."/>
            <person name="Labutti K."/>
            <person name="Andreopoulos B."/>
            <person name="Lipzen A."/>
            <person name="Chen C."/>
            <person name="Yanf M."/>
            <person name="Daum C."/>
            <person name="Ng V."/>
            <person name="Clum A."/>
            <person name="Steindorff A."/>
            <person name="Ohm R."/>
            <person name="Martin F."/>
            <person name="Silar P."/>
            <person name="Natvig D."/>
            <person name="Lalanne C."/>
            <person name="Gautier V."/>
            <person name="Ament-Velasquez S.L."/>
            <person name="Kruys A."/>
            <person name="Hutchinson M.I."/>
            <person name="Powell A.J."/>
            <person name="Barry K."/>
            <person name="Miller A.N."/>
            <person name="Grigoriev I.V."/>
            <person name="Debuchy R."/>
            <person name="Gladieux P."/>
            <person name="Thoren M.H."/>
            <person name="Johannesson H."/>
        </authorList>
    </citation>
    <scope>NUCLEOTIDE SEQUENCE</scope>
    <source>
        <strain evidence="2">SMH4607-1</strain>
    </source>
</reference>
<feature type="non-terminal residue" evidence="2">
    <location>
        <position position="1"/>
    </location>
</feature>